<name>A0AAJ7WK92_PETMA</name>
<evidence type="ECO:0000313" key="2">
    <source>
        <dbReference type="Proteomes" id="UP001318040"/>
    </source>
</evidence>
<keyword evidence="2" id="KW-1185">Reference proteome</keyword>
<accession>A0AAJ7WK92</accession>
<evidence type="ECO:0000256" key="1">
    <source>
        <dbReference type="SAM" id="MobiDB-lite"/>
    </source>
</evidence>
<proteinExistence type="predicted"/>
<protein>
    <submittedName>
        <fullName evidence="3">Uncharacterized protein LOC116937639</fullName>
    </submittedName>
</protein>
<feature type="region of interest" description="Disordered" evidence="1">
    <location>
        <begin position="108"/>
        <end position="131"/>
    </location>
</feature>
<sequence length="257" mass="27778">MMMMIISSSSNNSHVANTSSSSIVTIISCNNSSSRLLTNVVSRRSSTTNNITTTTITKTINSNNSTIINGIIITDTVPICCLCCLIINNSITIFTIGSTGLGGMECRAHGRRGDDKRRGSGRGLSPQAAAPGFPLMRCPPILQPASSVSPDRLFYGPMSREATSVWRPRLREVPWPRGRPKVLLTPAPWEEVTRWSAGPVQESRSAPSPPFAVTQSGWRVTGNNATAKWQRGVLRGYPGHPRCFPRCSTACDVIPPP</sequence>
<evidence type="ECO:0000313" key="3">
    <source>
        <dbReference type="RefSeq" id="XP_032800690.1"/>
    </source>
</evidence>
<dbReference type="RefSeq" id="XP_032800690.1">
    <property type="nucleotide sequence ID" value="XM_032944799.1"/>
</dbReference>
<reference evidence="3" key="1">
    <citation type="submission" date="2025-08" db="UniProtKB">
        <authorList>
            <consortium name="RefSeq"/>
        </authorList>
    </citation>
    <scope>IDENTIFICATION</scope>
    <source>
        <tissue evidence="3">Sperm</tissue>
    </source>
</reference>
<dbReference type="Proteomes" id="UP001318040">
    <property type="component" value="Unplaced"/>
</dbReference>
<gene>
    <name evidence="3" type="primary">LOC116937639</name>
</gene>
<feature type="compositionally biased region" description="Basic and acidic residues" evidence="1">
    <location>
        <begin position="108"/>
        <end position="118"/>
    </location>
</feature>
<dbReference type="KEGG" id="pmrn:116937639"/>
<dbReference type="AlphaFoldDB" id="A0AAJ7WK92"/>
<organism evidence="2 3">
    <name type="scientific">Petromyzon marinus</name>
    <name type="common">Sea lamprey</name>
    <dbReference type="NCBI Taxonomy" id="7757"/>
    <lineage>
        <taxon>Eukaryota</taxon>
        <taxon>Metazoa</taxon>
        <taxon>Chordata</taxon>
        <taxon>Craniata</taxon>
        <taxon>Vertebrata</taxon>
        <taxon>Cyclostomata</taxon>
        <taxon>Hyperoartia</taxon>
        <taxon>Petromyzontiformes</taxon>
        <taxon>Petromyzontidae</taxon>
        <taxon>Petromyzon</taxon>
    </lineage>
</organism>